<evidence type="ECO:0000256" key="1">
    <source>
        <dbReference type="ARBA" id="ARBA00022450"/>
    </source>
</evidence>
<evidence type="ECO:0000259" key="3">
    <source>
        <dbReference type="PROSITE" id="PS50075"/>
    </source>
</evidence>
<dbReference type="Gene3D" id="1.10.1200.10">
    <property type="entry name" value="ACP-like"/>
    <property type="match status" value="1"/>
</dbReference>
<dbReference type="PANTHER" id="PTHR44845">
    <property type="entry name" value="CARRIER DOMAIN-CONTAINING PROTEIN"/>
    <property type="match status" value="1"/>
</dbReference>
<accession>A0A4Y9JB75</accession>
<dbReference type="OrthoDB" id="9765680at2"/>
<protein>
    <recommendedName>
        <fullName evidence="3">Carrier domain-containing protein</fullName>
    </recommendedName>
</protein>
<name>A0A4Y9JB75_9STRE</name>
<evidence type="ECO:0000313" key="5">
    <source>
        <dbReference type="Proteomes" id="UP000297253"/>
    </source>
</evidence>
<dbReference type="Gene3D" id="3.30.300.30">
    <property type="match status" value="1"/>
</dbReference>
<keyword evidence="2" id="KW-0597">Phosphoprotein</keyword>
<reference evidence="4 5" key="1">
    <citation type="submission" date="2019-03" db="EMBL/GenBank/DDBJ databases">
        <title>Diversity of the mouse oral microbiome.</title>
        <authorList>
            <person name="Joseph S."/>
            <person name="Aduse-Opoku J."/>
            <person name="Curtis M."/>
            <person name="Wade W."/>
            <person name="Hashim A."/>
        </authorList>
    </citation>
    <scope>NUCLEOTIDE SEQUENCE [LARGE SCALE GENOMIC DNA]</scope>
    <source>
        <strain evidence="4 5">WM131</strain>
    </source>
</reference>
<dbReference type="InterPro" id="IPR036736">
    <property type="entry name" value="ACP-like_sf"/>
</dbReference>
<dbReference type="Proteomes" id="UP000297253">
    <property type="component" value="Unassembled WGS sequence"/>
</dbReference>
<dbReference type="EMBL" id="SPPD01000011">
    <property type="protein sequence ID" value="TFU97418.1"/>
    <property type="molecule type" value="Genomic_DNA"/>
</dbReference>
<sequence>MCNSWGDRYYKTGDYVYFRKGQLVFGSRIDNQVQVNGVRIELDEIKSLVDQLKDVYSSKIVFHQKKLYIFYISKIDIDNEIQNRLPKYINPIIVKVEEYYFNQNRKLDINKLLDKYYFQKKSVARDTIEQSILDVLSPFKVTDIIDLDSLDLVRFFLEIEEIFNIEIKDTEFHKLKTINSIYNYINNYEADDNIQKGYTGLDREDNQILRKHLEIGCVTEDGFKLSPTPTQLRLYQNRQFRIIYFDLKLKASSISEIGKIEQLIKEISNKIDIFRLVVKKTDNSVEFRISDDISLPKIVQLKTLPSSVELQQILDSIDIVNIPIIVASTHHQVMRLYFP</sequence>
<dbReference type="InterPro" id="IPR009081">
    <property type="entry name" value="PP-bd_ACP"/>
</dbReference>
<gene>
    <name evidence="4" type="ORF">E4T82_07860</name>
</gene>
<dbReference type="PANTHER" id="PTHR44845:SF6">
    <property type="entry name" value="BETA-ALANINE-ACTIVATING ENZYME"/>
    <property type="match status" value="1"/>
</dbReference>
<comment type="caution">
    <text evidence="4">The sequence shown here is derived from an EMBL/GenBank/DDBJ whole genome shotgun (WGS) entry which is preliminary data.</text>
</comment>
<dbReference type="InterPro" id="IPR045851">
    <property type="entry name" value="AMP-bd_C_sf"/>
</dbReference>
<dbReference type="Pfam" id="PF00550">
    <property type="entry name" value="PP-binding"/>
    <property type="match status" value="1"/>
</dbReference>
<dbReference type="AlphaFoldDB" id="A0A4Y9JB75"/>
<evidence type="ECO:0000313" key="4">
    <source>
        <dbReference type="EMBL" id="TFU97418.1"/>
    </source>
</evidence>
<proteinExistence type="predicted"/>
<dbReference type="SUPFAM" id="SSF56801">
    <property type="entry name" value="Acetyl-CoA synthetase-like"/>
    <property type="match status" value="1"/>
</dbReference>
<keyword evidence="1" id="KW-0596">Phosphopantetheine</keyword>
<feature type="domain" description="Carrier" evidence="3">
    <location>
        <begin position="107"/>
        <end position="189"/>
    </location>
</feature>
<evidence type="ECO:0000256" key="2">
    <source>
        <dbReference type="ARBA" id="ARBA00022553"/>
    </source>
</evidence>
<dbReference type="PROSITE" id="PS50075">
    <property type="entry name" value="CARRIER"/>
    <property type="match status" value="1"/>
</dbReference>
<dbReference type="SUPFAM" id="SSF47336">
    <property type="entry name" value="ACP-like"/>
    <property type="match status" value="1"/>
</dbReference>
<organism evidence="4 5">
    <name type="scientific">Streptococcus cuniculi</name>
    <dbReference type="NCBI Taxonomy" id="1432788"/>
    <lineage>
        <taxon>Bacteria</taxon>
        <taxon>Bacillati</taxon>
        <taxon>Bacillota</taxon>
        <taxon>Bacilli</taxon>
        <taxon>Lactobacillales</taxon>
        <taxon>Streptococcaceae</taxon>
        <taxon>Streptococcus</taxon>
    </lineage>
</organism>